<evidence type="ECO:0000256" key="3">
    <source>
        <dbReference type="ARBA" id="ARBA00023052"/>
    </source>
</evidence>
<evidence type="ECO:0000259" key="6">
    <source>
        <dbReference type="Pfam" id="PF00676"/>
    </source>
</evidence>
<organism evidence="7 8">
    <name type="scientific">Caedimonas varicaedens</name>
    <dbReference type="NCBI Taxonomy" id="1629334"/>
    <lineage>
        <taxon>Bacteria</taxon>
        <taxon>Pseudomonadati</taxon>
        <taxon>Pseudomonadota</taxon>
        <taxon>Alphaproteobacteria</taxon>
        <taxon>Holosporales</taxon>
        <taxon>Caedimonadaceae</taxon>
        <taxon>Caedimonas</taxon>
    </lineage>
</organism>
<reference evidence="7 8" key="1">
    <citation type="submission" date="2015-03" db="EMBL/GenBank/DDBJ databases">
        <title>Caedibacter varicaedens, whole genome shotgun sequence.</title>
        <authorList>
            <person name="Suzuki H."/>
            <person name="Dapper A.L."/>
            <person name="Gibson A.K."/>
            <person name="Jackson C."/>
            <person name="Lee H."/>
            <person name="Pejaver V.R."/>
            <person name="Doak T."/>
            <person name="Lynch M."/>
        </authorList>
    </citation>
    <scope>NUCLEOTIDE SEQUENCE [LARGE SCALE GENOMIC DNA]</scope>
</reference>
<comment type="function">
    <text evidence="4">The pyruvate dehydrogenase complex catalyzes the overall conversion of pyruvate to acetyl-CoA and CO(2). It contains multiple copies of three enzymatic components: pyruvate dehydrogenase (E1), dihydrolipoamide acetyltransferase (E2) and lipoamide dehydrogenase (E3).</text>
</comment>
<dbReference type="Pfam" id="PF00676">
    <property type="entry name" value="E1_dh"/>
    <property type="match status" value="1"/>
</dbReference>
<dbReference type="Gene3D" id="3.40.50.970">
    <property type="match status" value="1"/>
</dbReference>
<dbReference type="PANTHER" id="PTHR11516:SF60">
    <property type="entry name" value="PYRUVATE DEHYDROGENASE E1 COMPONENT SUBUNIT ALPHA"/>
    <property type="match status" value="1"/>
</dbReference>
<dbReference type="CDD" id="cd02000">
    <property type="entry name" value="TPP_E1_PDC_ADC_BCADC"/>
    <property type="match status" value="1"/>
</dbReference>
<dbReference type="EMBL" id="BBVC01000042">
    <property type="protein sequence ID" value="GAO98323.1"/>
    <property type="molecule type" value="Genomic_DNA"/>
</dbReference>
<keyword evidence="8" id="KW-1185">Reference proteome</keyword>
<dbReference type="GO" id="GO:0004739">
    <property type="term" value="F:pyruvate dehydrogenase (acetyl-transferring) activity"/>
    <property type="evidence" value="ECO:0007669"/>
    <property type="project" value="UniProtKB-EC"/>
</dbReference>
<proteinExistence type="predicted"/>
<keyword evidence="2" id="KW-0560">Oxidoreductase</keyword>
<evidence type="ECO:0000256" key="5">
    <source>
        <dbReference type="ARBA" id="ARBA00051231"/>
    </source>
</evidence>
<dbReference type="OrthoDB" id="9766715at2"/>
<dbReference type="InterPro" id="IPR050642">
    <property type="entry name" value="PDH_E1_Alpha_Subunit"/>
</dbReference>
<dbReference type="GO" id="GO:0006086">
    <property type="term" value="P:pyruvate decarboxylation to acetyl-CoA"/>
    <property type="evidence" value="ECO:0007669"/>
    <property type="project" value="TreeGrafter"/>
</dbReference>
<gene>
    <name evidence="7" type="primary">acoA_2</name>
    <name evidence="7" type="ORF">Cva_00972</name>
</gene>
<dbReference type="InterPro" id="IPR029061">
    <property type="entry name" value="THDP-binding"/>
</dbReference>
<feature type="domain" description="Dehydrogenase E1 component" evidence="6">
    <location>
        <begin position="33"/>
        <end position="333"/>
    </location>
</feature>
<dbReference type="STRING" id="1629334.Cva_00972"/>
<comment type="caution">
    <text evidence="7">The sequence shown here is derived from an EMBL/GenBank/DDBJ whole genome shotgun (WGS) entry which is preliminary data.</text>
</comment>
<evidence type="ECO:0000313" key="7">
    <source>
        <dbReference type="EMBL" id="GAO98323.1"/>
    </source>
</evidence>
<evidence type="ECO:0000256" key="1">
    <source>
        <dbReference type="ARBA" id="ARBA00001964"/>
    </source>
</evidence>
<evidence type="ECO:0000256" key="4">
    <source>
        <dbReference type="ARBA" id="ARBA00025211"/>
    </source>
</evidence>
<dbReference type="SUPFAM" id="SSF52518">
    <property type="entry name" value="Thiamin diphosphate-binding fold (THDP-binding)"/>
    <property type="match status" value="1"/>
</dbReference>
<dbReference type="Proteomes" id="UP000036771">
    <property type="component" value="Unassembled WGS sequence"/>
</dbReference>
<name>A0A0K8MDL9_9PROT</name>
<dbReference type="PANTHER" id="PTHR11516">
    <property type="entry name" value="PYRUVATE DEHYDROGENASE E1 COMPONENT, ALPHA SUBUNIT BACTERIAL AND ORGANELLAR"/>
    <property type="match status" value="1"/>
</dbReference>
<comment type="catalytic activity">
    <reaction evidence="5">
        <text>N(6)-[(R)-lipoyl]-L-lysyl-[protein] + pyruvate + H(+) = N(6)-[(R)-S(8)-acetyldihydrolipoyl]-L-lysyl-[protein] + CO2</text>
        <dbReference type="Rhea" id="RHEA:19189"/>
        <dbReference type="Rhea" id="RHEA-COMP:10474"/>
        <dbReference type="Rhea" id="RHEA-COMP:10478"/>
        <dbReference type="ChEBI" id="CHEBI:15361"/>
        <dbReference type="ChEBI" id="CHEBI:15378"/>
        <dbReference type="ChEBI" id="CHEBI:16526"/>
        <dbReference type="ChEBI" id="CHEBI:83099"/>
        <dbReference type="ChEBI" id="CHEBI:83111"/>
        <dbReference type="EC" id="1.2.4.1"/>
    </reaction>
</comment>
<sequence>MLNLGDLANPKKFIDPVHIDRADSEFLIQALCMMMLIRETEQCIAELVKSGIANCPCHLAVGQEAISVGVARHLNKQDRVFGNHRSHAQYLALGGDLEELLAEILGKVTGCSKGMGGSMHLYAGEQGFHGSVPIVAGTIPLAVGAALAAKFDQQGSVGVAFFGDGACEEGVLHESLNISSIMKLPMIFVVENNLYSSHLDIQQRQPFDSTSRFAEAHGIPYEVVEGNDVGVVEKAAAKLIQRARDNKGPGFLEAVTFRWLGHVGSNEDIDVGVRRSLEEIKAWKKRDPVQRLFLALEKNEIMSQKEFQQHLQDIKKRVSQAKENALQAPWPKLENLESYVYASTGSE</sequence>
<dbReference type="AlphaFoldDB" id="A0A0K8MDL9"/>
<accession>A0A0K8MDL9</accession>
<comment type="cofactor">
    <cofactor evidence="1">
        <name>thiamine diphosphate</name>
        <dbReference type="ChEBI" id="CHEBI:58937"/>
    </cofactor>
</comment>
<dbReference type="InterPro" id="IPR001017">
    <property type="entry name" value="DH_E1"/>
</dbReference>
<evidence type="ECO:0000256" key="2">
    <source>
        <dbReference type="ARBA" id="ARBA00023002"/>
    </source>
</evidence>
<keyword evidence="3" id="KW-0786">Thiamine pyrophosphate</keyword>
<protein>
    <submittedName>
        <fullName evidence="7">Acetoin:2,6-dichlorophenolindophenol oxidoreductase subunit alpha</fullName>
    </submittedName>
</protein>
<evidence type="ECO:0000313" key="8">
    <source>
        <dbReference type="Proteomes" id="UP000036771"/>
    </source>
</evidence>